<evidence type="ECO:0000256" key="1">
    <source>
        <dbReference type="ARBA" id="ARBA00022527"/>
    </source>
</evidence>
<evidence type="ECO:0000313" key="11">
    <source>
        <dbReference type="Proteomes" id="UP000325577"/>
    </source>
</evidence>
<dbReference type="EMBL" id="CM018046">
    <property type="protein sequence ID" value="KAA8526044.1"/>
    <property type="molecule type" value="Genomic_DNA"/>
</dbReference>
<dbReference type="AlphaFoldDB" id="A0A5J5A768"/>
<evidence type="ECO:0000256" key="2">
    <source>
        <dbReference type="ARBA" id="ARBA00022679"/>
    </source>
</evidence>
<dbReference type="PANTHER" id="PTHR47989">
    <property type="entry name" value="OS01G0750732 PROTEIN"/>
    <property type="match status" value="1"/>
</dbReference>
<reference evidence="10 11" key="1">
    <citation type="submission" date="2019-09" db="EMBL/GenBank/DDBJ databases">
        <title>A chromosome-level genome assembly of the Chinese tupelo Nyssa sinensis.</title>
        <authorList>
            <person name="Yang X."/>
            <person name="Kang M."/>
            <person name="Yang Y."/>
            <person name="Xiong H."/>
            <person name="Wang M."/>
            <person name="Zhang Z."/>
            <person name="Wang Z."/>
            <person name="Wu H."/>
            <person name="Ma T."/>
            <person name="Liu J."/>
            <person name="Xi Z."/>
        </authorList>
    </citation>
    <scope>NUCLEOTIDE SEQUENCE [LARGE SCALE GENOMIC DNA]</scope>
    <source>
        <strain evidence="10">J267</strain>
        <tissue evidence="10">Leaf</tissue>
    </source>
</reference>
<organism evidence="10 11">
    <name type="scientific">Nyssa sinensis</name>
    <dbReference type="NCBI Taxonomy" id="561372"/>
    <lineage>
        <taxon>Eukaryota</taxon>
        <taxon>Viridiplantae</taxon>
        <taxon>Streptophyta</taxon>
        <taxon>Embryophyta</taxon>
        <taxon>Tracheophyta</taxon>
        <taxon>Spermatophyta</taxon>
        <taxon>Magnoliopsida</taxon>
        <taxon>eudicotyledons</taxon>
        <taxon>Gunneridae</taxon>
        <taxon>Pentapetalae</taxon>
        <taxon>asterids</taxon>
        <taxon>Cornales</taxon>
        <taxon>Nyssaceae</taxon>
        <taxon>Nyssa</taxon>
    </lineage>
</organism>
<dbReference type="InterPro" id="IPR000719">
    <property type="entry name" value="Prot_kinase_dom"/>
</dbReference>
<keyword evidence="1 7" id="KW-0723">Serine/threonine-protein kinase</keyword>
<evidence type="ECO:0000256" key="3">
    <source>
        <dbReference type="ARBA" id="ARBA00022741"/>
    </source>
</evidence>
<evidence type="ECO:0000256" key="4">
    <source>
        <dbReference type="ARBA" id="ARBA00022777"/>
    </source>
</evidence>
<keyword evidence="5 6" id="KW-0067">ATP-binding</keyword>
<keyword evidence="2" id="KW-0808">Transferase</keyword>
<sequence length="460" mass="50691">MAACNASNGKVSKLVHAPVSRATVGLFVCGCRCCCSIPCILFLCFFSQFTFFVASKSIPTPPPASLVLITVPPPSPPVAIGNSHSLLKLGISIGASALLLAVIFVMAACFKFLRRKRDRVVFIGDGDDENDTVLYNDERKKNSGRFTWDEMQKFTMNFSKVIGSGGFSTVYLAQFPDSTLAAVKIHSGSERLNLVYKQELEILLQLRHDNIIKLLGYCDEREEGVLVFEYISNGSLQEKLHGFRDRTSTSLLSWKSRMVIAYQLAQAIEYLHDKCSLQIVHGDIKASNILLDDKLNCKLCDFGSARMGFSSMVLPPSSSFYSSSSSPMMKQLMMGSPGYVDPHYLRTGIASKKNDIYSFGVILLEVITGIEAFCSEKGQMLTSIAGPMLKNHETVAEMMDPQLGRDYDLEEARVMASISALCLRHPASLRPSAANILQTMKDKIASISFLFSPEKKDEGI</sequence>
<dbReference type="OrthoDB" id="339325at2759"/>
<evidence type="ECO:0000313" key="10">
    <source>
        <dbReference type="EMBL" id="KAA8526044.1"/>
    </source>
</evidence>
<dbReference type="PROSITE" id="PS00108">
    <property type="entry name" value="PROTEIN_KINASE_ST"/>
    <property type="match status" value="1"/>
</dbReference>
<feature type="domain" description="Protein kinase" evidence="9">
    <location>
        <begin position="156"/>
        <end position="450"/>
    </location>
</feature>
<keyword evidence="11" id="KW-1185">Reference proteome</keyword>
<dbReference type="Gene3D" id="1.10.510.10">
    <property type="entry name" value="Transferase(Phosphotransferase) domain 1"/>
    <property type="match status" value="1"/>
</dbReference>
<keyword evidence="4" id="KW-0418">Kinase</keyword>
<dbReference type="SUPFAM" id="SSF56112">
    <property type="entry name" value="Protein kinase-like (PK-like)"/>
    <property type="match status" value="1"/>
</dbReference>
<feature type="transmembrane region" description="Helical" evidence="8">
    <location>
        <begin position="24"/>
        <end position="53"/>
    </location>
</feature>
<keyword evidence="3 6" id="KW-0547">Nucleotide-binding</keyword>
<keyword evidence="8" id="KW-1133">Transmembrane helix</keyword>
<dbReference type="PROSITE" id="PS50011">
    <property type="entry name" value="PROTEIN_KINASE_DOM"/>
    <property type="match status" value="1"/>
</dbReference>
<dbReference type="Pfam" id="PF00069">
    <property type="entry name" value="Pkinase"/>
    <property type="match status" value="1"/>
</dbReference>
<gene>
    <name evidence="10" type="ORF">F0562_007856</name>
</gene>
<protein>
    <recommendedName>
        <fullName evidence="9">Protein kinase domain-containing protein</fullName>
    </recommendedName>
</protein>
<evidence type="ECO:0000256" key="7">
    <source>
        <dbReference type="RuleBase" id="RU000304"/>
    </source>
</evidence>
<dbReference type="GO" id="GO:0005524">
    <property type="term" value="F:ATP binding"/>
    <property type="evidence" value="ECO:0007669"/>
    <property type="project" value="UniProtKB-UniRule"/>
</dbReference>
<feature type="transmembrane region" description="Helical" evidence="8">
    <location>
        <begin position="91"/>
        <end position="113"/>
    </location>
</feature>
<keyword evidence="8" id="KW-0812">Transmembrane</keyword>
<name>A0A5J5A768_9ASTE</name>
<dbReference type="PROSITE" id="PS00107">
    <property type="entry name" value="PROTEIN_KINASE_ATP"/>
    <property type="match status" value="1"/>
</dbReference>
<dbReference type="Proteomes" id="UP000325577">
    <property type="component" value="Linkage Group LG3"/>
</dbReference>
<keyword evidence="8" id="KW-0472">Membrane</keyword>
<dbReference type="GO" id="GO:0004674">
    <property type="term" value="F:protein serine/threonine kinase activity"/>
    <property type="evidence" value="ECO:0007669"/>
    <property type="project" value="UniProtKB-KW"/>
</dbReference>
<dbReference type="InterPro" id="IPR017441">
    <property type="entry name" value="Protein_kinase_ATP_BS"/>
</dbReference>
<proteinExistence type="inferred from homology"/>
<evidence type="ECO:0000259" key="9">
    <source>
        <dbReference type="PROSITE" id="PS50011"/>
    </source>
</evidence>
<dbReference type="InterPro" id="IPR011009">
    <property type="entry name" value="Kinase-like_dom_sf"/>
</dbReference>
<dbReference type="SMART" id="SM00220">
    <property type="entry name" value="S_TKc"/>
    <property type="match status" value="1"/>
</dbReference>
<evidence type="ECO:0000256" key="8">
    <source>
        <dbReference type="SAM" id="Phobius"/>
    </source>
</evidence>
<evidence type="ECO:0000256" key="6">
    <source>
        <dbReference type="PROSITE-ProRule" id="PRU10141"/>
    </source>
</evidence>
<dbReference type="Gene3D" id="3.30.200.20">
    <property type="entry name" value="Phosphorylase Kinase, domain 1"/>
    <property type="match status" value="1"/>
</dbReference>
<accession>A0A5J5A768</accession>
<evidence type="ECO:0000256" key="5">
    <source>
        <dbReference type="ARBA" id="ARBA00022840"/>
    </source>
</evidence>
<dbReference type="InterPro" id="IPR008271">
    <property type="entry name" value="Ser/Thr_kinase_AS"/>
</dbReference>
<feature type="binding site" evidence="6">
    <location>
        <position position="184"/>
    </location>
    <ligand>
        <name>ATP</name>
        <dbReference type="ChEBI" id="CHEBI:30616"/>
    </ligand>
</feature>
<comment type="similarity">
    <text evidence="7">Belongs to the protein kinase superfamily.</text>
</comment>
<dbReference type="PANTHER" id="PTHR47989:SF26">
    <property type="entry name" value="PROTEIN KINASE DOMAIN-CONTAINING PROTEIN"/>
    <property type="match status" value="1"/>
</dbReference>